<dbReference type="STRING" id="1121013.GCA_000426365_02077"/>
<feature type="transmembrane region" description="Helical" evidence="2">
    <location>
        <begin position="48"/>
        <end position="67"/>
    </location>
</feature>
<feature type="compositionally biased region" description="Basic residues" evidence="1">
    <location>
        <begin position="114"/>
        <end position="123"/>
    </location>
</feature>
<dbReference type="RefSeq" id="WP_026817883.1">
    <property type="nucleotide sequence ID" value="NZ_AWXU01000050.1"/>
</dbReference>
<keyword evidence="2" id="KW-0812">Transmembrane</keyword>
<evidence type="ECO:0000256" key="1">
    <source>
        <dbReference type="SAM" id="MobiDB-lite"/>
    </source>
</evidence>
<dbReference type="EMBL" id="AWXU01000050">
    <property type="protein sequence ID" value="KFN48671.1"/>
    <property type="molecule type" value="Genomic_DNA"/>
</dbReference>
<evidence type="ECO:0000313" key="4">
    <source>
        <dbReference type="Proteomes" id="UP000029391"/>
    </source>
</evidence>
<name>A0A091BAA6_9GAMM</name>
<comment type="caution">
    <text evidence="3">The sequence shown here is derived from an EMBL/GenBank/DDBJ whole genome shotgun (WGS) entry which is preliminary data.</text>
</comment>
<gene>
    <name evidence="3" type="ORF">P873_13950</name>
</gene>
<feature type="compositionally biased region" description="Low complexity" evidence="1">
    <location>
        <begin position="102"/>
        <end position="111"/>
    </location>
</feature>
<sequence length="123" mass="12898">MTRLLLPLLFAAAGAVLLILAIIGPRVLARLPRNRLRDGRLAVNRTEAGVLGPALLLAGLWCGPWLVPPGSSLLGALVLALLAATGVHAFLRHGNEPLRAKAAAAAKPAADSRAKKRRKRRAA</sequence>
<organism evidence="3 4">
    <name type="scientific">Arenimonas composti TR7-09 = DSM 18010</name>
    <dbReference type="NCBI Taxonomy" id="1121013"/>
    <lineage>
        <taxon>Bacteria</taxon>
        <taxon>Pseudomonadati</taxon>
        <taxon>Pseudomonadota</taxon>
        <taxon>Gammaproteobacteria</taxon>
        <taxon>Lysobacterales</taxon>
        <taxon>Lysobacteraceae</taxon>
        <taxon>Arenimonas</taxon>
    </lineage>
</organism>
<accession>A0A091BAA6</accession>
<proteinExistence type="predicted"/>
<protein>
    <submittedName>
        <fullName evidence="3">Uncharacterized protein</fullName>
    </submittedName>
</protein>
<keyword evidence="2" id="KW-1133">Transmembrane helix</keyword>
<evidence type="ECO:0000313" key="3">
    <source>
        <dbReference type="EMBL" id="KFN48671.1"/>
    </source>
</evidence>
<reference evidence="3 4" key="1">
    <citation type="submission" date="2013-09" db="EMBL/GenBank/DDBJ databases">
        <title>Genome sequencing of Arenimonas composti.</title>
        <authorList>
            <person name="Chen F."/>
            <person name="Wang G."/>
        </authorList>
    </citation>
    <scope>NUCLEOTIDE SEQUENCE [LARGE SCALE GENOMIC DNA]</scope>
    <source>
        <strain evidence="3 4">TR7-09</strain>
    </source>
</reference>
<feature type="transmembrane region" description="Helical" evidence="2">
    <location>
        <begin position="73"/>
        <end position="91"/>
    </location>
</feature>
<keyword evidence="2" id="KW-0472">Membrane</keyword>
<dbReference type="Proteomes" id="UP000029391">
    <property type="component" value="Unassembled WGS sequence"/>
</dbReference>
<feature type="transmembrane region" description="Helical" evidence="2">
    <location>
        <begin position="6"/>
        <end position="28"/>
    </location>
</feature>
<dbReference type="AlphaFoldDB" id="A0A091BAA6"/>
<feature type="region of interest" description="Disordered" evidence="1">
    <location>
        <begin position="102"/>
        <end position="123"/>
    </location>
</feature>
<keyword evidence="4" id="KW-1185">Reference proteome</keyword>
<evidence type="ECO:0000256" key="2">
    <source>
        <dbReference type="SAM" id="Phobius"/>
    </source>
</evidence>